<dbReference type="PANTHER" id="PTHR11769:SF38">
    <property type="entry name" value="HYALURONIDASE-1-LIKE"/>
    <property type="match status" value="1"/>
</dbReference>
<dbReference type="SUPFAM" id="SSF51445">
    <property type="entry name" value="(Trans)glycosidases"/>
    <property type="match status" value="1"/>
</dbReference>
<evidence type="ECO:0000256" key="10">
    <source>
        <dbReference type="RuleBase" id="RU610713"/>
    </source>
</evidence>
<evidence type="ECO:0000256" key="2">
    <source>
        <dbReference type="ARBA" id="ARBA00008871"/>
    </source>
</evidence>
<keyword evidence="12" id="KW-0472">Membrane</keyword>
<evidence type="ECO:0000256" key="11">
    <source>
        <dbReference type="SAM" id="MobiDB-lite"/>
    </source>
</evidence>
<keyword evidence="14" id="KW-1185">Reference proteome</keyword>
<comment type="catalytic activity">
    <reaction evidence="1 10">
        <text>Random hydrolysis of (1-&gt;4)-linkages between N-acetyl-beta-D-glucosamine and D-glucuronate residues in hyaluronate.</text>
        <dbReference type="EC" id="3.2.1.35"/>
    </reaction>
</comment>
<dbReference type="GO" id="GO:0030214">
    <property type="term" value="P:hyaluronan catabolic process"/>
    <property type="evidence" value="ECO:0007669"/>
    <property type="project" value="TreeGrafter"/>
</dbReference>
<feature type="region of interest" description="Disordered" evidence="11">
    <location>
        <begin position="1"/>
        <end position="20"/>
    </location>
</feature>
<evidence type="ECO:0000313" key="14">
    <source>
        <dbReference type="Proteomes" id="UP000287033"/>
    </source>
</evidence>
<evidence type="ECO:0000256" key="6">
    <source>
        <dbReference type="PIRNR" id="PIRNR038193"/>
    </source>
</evidence>
<evidence type="ECO:0000256" key="3">
    <source>
        <dbReference type="ARBA" id="ARBA00022801"/>
    </source>
</evidence>
<dbReference type="GO" id="GO:0005975">
    <property type="term" value="P:carbohydrate metabolic process"/>
    <property type="evidence" value="ECO:0007669"/>
    <property type="project" value="UniProtKB-UniRule"/>
</dbReference>
<feature type="compositionally biased region" description="Polar residues" evidence="11">
    <location>
        <begin position="1"/>
        <end position="10"/>
    </location>
</feature>
<dbReference type="Pfam" id="PF01630">
    <property type="entry name" value="Glyco_hydro_56"/>
    <property type="match status" value="1"/>
</dbReference>
<feature type="disulfide bond" evidence="9">
    <location>
        <begin position="475"/>
        <end position="484"/>
    </location>
</feature>
<evidence type="ECO:0000256" key="8">
    <source>
        <dbReference type="PIRSR" id="PIRSR038193-2"/>
    </source>
</evidence>
<name>A0A401SPS5_CHIPU</name>
<dbReference type="PANTHER" id="PTHR11769">
    <property type="entry name" value="HYALURONIDASE"/>
    <property type="match status" value="1"/>
</dbReference>
<evidence type="ECO:0000256" key="1">
    <source>
        <dbReference type="ARBA" id="ARBA00000251"/>
    </source>
</evidence>
<feature type="disulfide bond" evidence="9">
    <location>
        <begin position="94"/>
        <end position="386"/>
    </location>
</feature>
<dbReference type="GO" id="GO:0031410">
    <property type="term" value="C:cytoplasmic vesicle"/>
    <property type="evidence" value="ECO:0007669"/>
    <property type="project" value="TreeGrafter"/>
</dbReference>
<dbReference type="FunFam" id="3.20.20.70:FF:000065">
    <property type="entry name" value="Hyaluronidase"/>
    <property type="match status" value="1"/>
</dbReference>
<dbReference type="GO" id="GO:0004415">
    <property type="term" value="F:hyalurononglucosaminidase activity"/>
    <property type="evidence" value="ECO:0007669"/>
    <property type="project" value="UniProtKB-UniRule"/>
</dbReference>
<keyword evidence="4 9" id="KW-1015">Disulfide bond</keyword>
<evidence type="ECO:0000256" key="9">
    <source>
        <dbReference type="PIRSR" id="PIRSR038193-3"/>
    </source>
</evidence>
<dbReference type="PRINTS" id="PR00846">
    <property type="entry name" value="GLHYDRLASE56"/>
</dbReference>
<dbReference type="Proteomes" id="UP000287033">
    <property type="component" value="Unassembled WGS sequence"/>
</dbReference>
<evidence type="ECO:0000256" key="12">
    <source>
        <dbReference type="SAM" id="Phobius"/>
    </source>
</evidence>
<dbReference type="EMBL" id="BEZZ01000432">
    <property type="protein sequence ID" value="GCC32409.1"/>
    <property type="molecule type" value="Genomic_DNA"/>
</dbReference>
<dbReference type="AlphaFoldDB" id="A0A401SPS5"/>
<dbReference type="OMA" id="QYYIREA"/>
<keyword evidence="12" id="KW-1133">Transmembrane helix</keyword>
<dbReference type="Gene3D" id="3.20.20.70">
    <property type="entry name" value="Aldolase class I"/>
    <property type="match status" value="1"/>
</dbReference>
<feature type="disulfide bond" evidence="9">
    <location>
        <begin position="257"/>
        <end position="273"/>
    </location>
</feature>
<comment type="caution">
    <text evidence="13">The sequence shown here is derived from an EMBL/GenBank/DDBJ whole genome shotgun (WGS) entry which is preliminary data.</text>
</comment>
<reference evidence="13 14" key="1">
    <citation type="journal article" date="2018" name="Nat. Ecol. Evol.">
        <title>Shark genomes provide insights into elasmobranch evolution and the origin of vertebrates.</title>
        <authorList>
            <person name="Hara Y"/>
            <person name="Yamaguchi K"/>
            <person name="Onimaru K"/>
            <person name="Kadota M"/>
            <person name="Koyanagi M"/>
            <person name="Keeley SD"/>
            <person name="Tatsumi K"/>
            <person name="Tanaka K"/>
            <person name="Motone F"/>
            <person name="Kageyama Y"/>
            <person name="Nozu R"/>
            <person name="Adachi N"/>
            <person name="Nishimura O"/>
            <person name="Nakagawa R"/>
            <person name="Tanegashima C"/>
            <person name="Kiyatake I"/>
            <person name="Matsumoto R"/>
            <person name="Murakumo K"/>
            <person name="Nishida K"/>
            <person name="Terakita A"/>
            <person name="Kuratani S"/>
            <person name="Sato K"/>
            <person name="Hyodo S Kuraku.S."/>
        </authorList>
    </citation>
    <scope>NUCLEOTIDE SEQUENCE [LARGE SCALE GENOMIC DNA]</scope>
</reference>
<dbReference type="EC" id="3.2.1.35" evidence="10"/>
<protein>
    <recommendedName>
        <fullName evidence="10">Hyaluronidase</fullName>
        <ecNumber evidence="10">3.2.1.35</ecNumber>
    </recommendedName>
</protein>
<dbReference type="InterPro" id="IPR017853">
    <property type="entry name" value="GH"/>
</dbReference>
<sequence length="490" mass="55922">MSKSWASPPTATDGRYAQPGEEKIENGLIGRGSPAAEERAIIMLTGLTLLIYTLFYLSTHPAFIWGNEFKPASASPMLHNKPFIVVWNTPTAGCKTKFDVDLDLSVFDIVENENETFVGKNITIFYKNKLGLYPYYTSERIPVNGGLVQKASLSDHLTVASDNISTVLDKDFHGLAVIDWEEWRPVWERNWGHLHIYKEKSEELVRSEYPHLPESKILQIAKKEFENAAQDFMKQTLKLGQTLRPKGYWGYYKFPDCYNYFKENEANNYTGHCKKEDISRNNELAWLWKASRCLYPSIYIPEKLKSSNKAQKFVHYKIKEALRVAALDSANDALPVLVYSKYSYIKTLDFLTEIDLVHTIGESAAMGATGIVLWGDMEFARTMERCEALKNYIDQELGRYVLNTTTAALLCSRVICNGHGRCVRKDPESRTYLQLDPRSFEVLYVLSSTGPALTARGELHFEDVQSMKESFTCQCYRGWIGPHCQGKSMF</sequence>
<organism evidence="13 14">
    <name type="scientific">Chiloscyllium punctatum</name>
    <name type="common">Brownbanded bambooshark</name>
    <name type="synonym">Hemiscyllium punctatum</name>
    <dbReference type="NCBI Taxonomy" id="137246"/>
    <lineage>
        <taxon>Eukaryota</taxon>
        <taxon>Metazoa</taxon>
        <taxon>Chordata</taxon>
        <taxon>Craniata</taxon>
        <taxon>Vertebrata</taxon>
        <taxon>Chondrichthyes</taxon>
        <taxon>Elasmobranchii</taxon>
        <taxon>Galeomorphii</taxon>
        <taxon>Galeoidea</taxon>
        <taxon>Orectolobiformes</taxon>
        <taxon>Hemiscylliidae</taxon>
        <taxon>Chiloscyllium</taxon>
    </lineage>
</organism>
<comment type="similarity">
    <text evidence="2 6 10">Belongs to the glycosyl hydrolase 56 family.</text>
</comment>
<evidence type="ECO:0000256" key="5">
    <source>
        <dbReference type="ARBA" id="ARBA00023295"/>
    </source>
</evidence>
<gene>
    <name evidence="13" type="ORF">chiPu_0010870</name>
</gene>
<dbReference type="CDD" id="cd00054">
    <property type="entry name" value="EGF_CA"/>
    <property type="match status" value="1"/>
</dbReference>
<dbReference type="PIRSF" id="PIRSF038193">
    <property type="entry name" value="Hyaluronidase"/>
    <property type="match status" value="1"/>
</dbReference>
<evidence type="ECO:0000256" key="4">
    <source>
        <dbReference type="ARBA" id="ARBA00023157"/>
    </source>
</evidence>
<accession>A0A401SPS5</accession>
<proteinExistence type="inferred from homology"/>
<feature type="active site" description="Proton donor" evidence="7">
    <location>
        <position position="181"/>
    </location>
</feature>
<feature type="disulfide bond" evidence="9">
    <location>
        <begin position="411"/>
        <end position="422"/>
    </location>
</feature>
<feature type="disulfide bond" evidence="9">
    <location>
        <begin position="416"/>
        <end position="473"/>
    </location>
</feature>
<feature type="glycosylation site" description="N-linked (GlcNAc...) asparagine" evidence="8">
    <location>
        <position position="403"/>
    </location>
</feature>
<dbReference type="OrthoDB" id="5796153at2759"/>
<keyword evidence="3 10" id="KW-0378">Hydrolase</keyword>
<dbReference type="InterPro" id="IPR013785">
    <property type="entry name" value="Aldolase_TIM"/>
</dbReference>
<dbReference type="InterPro" id="IPR018155">
    <property type="entry name" value="Hyaluronidase"/>
</dbReference>
<evidence type="ECO:0000256" key="7">
    <source>
        <dbReference type="PIRSR" id="PIRSR038193-1"/>
    </source>
</evidence>
<keyword evidence="12" id="KW-0812">Transmembrane</keyword>
<keyword evidence="5 10" id="KW-0326">Glycosidase</keyword>
<feature type="transmembrane region" description="Helical" evidence="12">
    <location>
        <begin position="40"/>
        <end position="57"/>
    </location>
</feature>
<dbReference type="STRING" id="137246.A0A401SPS5"/>
<evidence type="ECO:0000313" key="13">
    <source>
        <dbReference type="EMBL" id="GCC32409.1"/>
    </source>
</evidence>